<evidence type="ECO:0000259" key="11">
    <source>
        <dbReference type="PROSITE" id="PS50016"/>
    </source>
</evidence>
<accession>A0A8H7JED5</accession>
<proteinExistence type="inferred from homology"/>
<feature type="domain" description="PHD-type" evidence="11">
    <location>
        <begin position="869"/>
        <end position="919"/>
    </location>
</feature>
<feature type="binding site" evidence="8">
    <location>
        <position position="898"/>
    </location>
    <ligand>
        <name>Zn(2+)</name>
        <dbReference type="ChEBI" id="CHEBI:29105"/>
        <label>1</label>
    </ligand>
</feature>
<dbReference type="GO" id="GO:0006355">
    <property type="term" value="P:regulation of DNA-templated transcription"/>
    <property type="evidence" value="ECO:0007669"/>
    <property type="project" value="TreeGrafter"/>
</dbReference>
<feature type="region of interest" description="Disordered" evidence="10">
    <location>
        <begin position="225"/>
        <end position="327"/>
    </location>
</feature>
<feature type="region of interest" description="Disordered" evidence="10">
    <location>
        <begin position="544"/>
        <end position="865"/>
    </location>
</feature>
<dbReference type="SMART" id="SM01408">
    <property type="entry name" value="ING"/>
    <property type="match status" value="1"/>
</dbReference>
<comment type="similarity">
    <text evidence="2">Belongs to the ING family.</text>
</comment>
<dbReference type="PROSITE" id="PS50016">
    <property type="entry name" value="ZF_PHD_2"/>
    <property type="match status" value="1"/>
</dbReference>
<dbReference type="AlphaFoldDB" id="A0A8H7JED5"/>
<feature type="region of interest" description="Disordered" evidence="10">
    <location>
        <begin position="92"/>
        <end position="120"/>
    </location>
</feature>
<dbReference type="PANTHER" id="PTHR10333">
    <property type="entry name" value="INHIBITOR OF GROWTH PROTEIN"/>
    <property type="match status" value="1"/>
</dbReference>
<dbReference type="Proteomes" id="UP000651452">
    <property type="component" value="Unassembled WGS sequence"/>
</dbReference>
<dbReference type="InterPro" id="IPR013083">
    <property type="entry name" value="Znf_RING/FYVE/PHD"/>
</dbReference>
<feature type="binding site" evidence="8">
    <location>
        <position position="895"/>
    </location>
    <ligand>
        <name>Zn(2+)</name>
        <dbReference type="ChEBI" id="CHEBI:29105"/>
        <label>1</label>
    </ligand>
</feature>
<dbReference type="CDD" id="cd15505">
    <property type="entry name" value="PHD_ING"/>
    <property type="match status" value="1"/>
</dbReference>
<feature type="site" description="Histone H3K4me3 binding" evidence="7">
    <location>
        <position position="886"/>
    </location>
</feature>
<keyword evidence="13" id="KW-1185">Reference proteome</keyword>
<feature type="compositionally biased region" description="Low complexity" evidence="10">
    <location>
        <begin position="744"/>
        <end position="759"/>
    </location>
</feature>
<feature type="region of interest" description="Disordered" evidence="10">
    <location>
        <begin position="18"/>
        <end position="71"/>
    </location>
</feature>
<organism evidence="12 13">
    <name type="scientific">Ascochyta lentis</name>
    <dbReference type="NCBI Taxonomy" id="205686"/>
    <lineage>
        <taxon>Eukaryota</taxon>
        <taxon>Fungi</taxon>
        <taxon>Dikarya</taxon>
        <taxon>Ascomycota</taxon>
        <taxon>Pezizomycotina</taxon>
        <taxon>Dothideomycetes</taxon>
        <taxon>Pleosporomycetidae</taxon>
        <taxon>Pleosporales</taxon>
        <taxon>Pleosporineae</taxon>
        <taxon>Didymellaceae</taxon>
        <taxon>Ascochyta</taxon>
    </lineage>
</organism>
<feature type="compositionally biased region" description="Pro residues" evidence="10">
    <location>
        <begin position="231"/>
        <end position="244"/>
    </location>
</feature>
<feature type="region of interest" description="Disordered" evidence="10">
    <location>
        <begin position="487"/>
        <end position="520"/>
    </location>
</feature>
<feature type="compositionally biased region" description="Pro residues" evidence="10">
    <location>
        <begin position="613"/>
        <end position="629"/>
    </location>
</feature>
<feature type="compositionally biased region" description="Polar residues" evidence="10">
    <location>
        <begin position="829"/>
        <end position="843"/>
    </location>
</feature>
<name>A0A8H7JED5_9PLEO</name>
<feature type="binding site" evidence="8">
    <location>
        <position position="872"/>
    </location>
    <ligand>
        <name>Zn(2+)</name>
        <dbReference type="ChEBI" id="CHEBI:29105"/>
        <label>1</label>
    </ligand>
</feature>
<feature type="compositionally biased region" description="Basic and acidic residues" evidence="10">
    <location>
        <begin position="585"/>
        <end position="596"/>
    </location>
</feature>
<evidence type="ECO:0000256" key="4">
    <source>
        <dbReference type="ARBA" id="ARBA00022771"/>
    </source>
</evidence>
<feature type="binding site" evidence="8">
    <location>
        <position position="889"/>
    </location>
    <ligand>
        <name>Zn(2+)</name>
        <dbReference type="ChEBI" id="CHEBI:29105"/>
        <label>2</label>
    </ligand>
</feature>
<feature type="compositionally biased region" description="Low complexity" evidence="10">
    <location>
        <begin position="42"/>
        <end position="57"/>
    </location>
</feature>
<dbReference type="Gene3D" id="3.30.40.10">
    <property type="entry name" value="Zinc/RING finger domain, C3HC4 (zinc finger)"/>
    <property type="match status" value="1"/>
</dbReference>
<feature type="region of interest" description="Disordered" evidence="10">
    <location>
        <begin position="927"/>
        <end position="948"/>
    </location>
</feature>
<comment type="caution">
    <text evidence="12">The sequence shown here is derived from an EMBL/GenBank/DDBJ whole genome shotgun (WGS) entry which is preliminary data.</text>
</comment>
<reference evidence="12" key="2">
    <citation type="submission" date="2020-09" db="EMBL/GenBank/DDBJ databases">
        <title>Reference genome assembly for Australian Ascochyta lentis isolate Al4.</title>
        <authorList>
            <person name="Lee R.C."/>
            <person name="Farfan-Caceres L.M."/>
            <person name="Debler J.W."/>
            <person name="Williams A.H."/>
            <person name="Henares B.M."/>
        </authorList>
    </citation>
    <scope>NUCLEOTIDE SEQUENCE</scope>
    <source>
        <strain evidence="12">Al4</strain>
    </source>
</reference>
<feature type="site" description="Histone H3K4me3 binding" evidence="7">
    <location>
        <position position="893"/>
    </location>
</feature>
<feature type="compositionally biased region" description="Low complexity" evidence="10">
    <location>
        <begin position="460"/>
        <end position="472"/>
    </location>
</feature>
<keyword evidence="3 8" id="KW-0479">Metal-binding</keyword>
<dbReference type="Gene3D" id="6.10.140.1740">
    <property type="match status" value="1"/>
</dbReference>
<dbReference type="PANTHER" id="PTHR10333:SF94">
    <property type="entry name" value="FINGER DOMAIN PROTEIN, PUTATIVE (AFU_ORTHOLOGUE AFUA_3G11940)-RELATED"/>
    <property type="match status" value="1"/>
</dbReference>
<dbReference type="GO" id="GO:0004402">
    <property type="term" value="F:histone acetyltransferase activity"/>
    <property type="evidence" value="ECO:0007669"/>
    <property type="project" value="TreeGrafter"/>
</dbReference>
<dbReference type="SMART" id="SM00249">
    <property type="entry name" value="PHD"/>
    <property type="match status" value="1"/>
</dbReference>
<evidence type="ECO:0000313" key="13">
    <source>
        <dbReference type="Proteomes" id="UP000651452"/>
    </source>
</evidence>
<evidence type="ECO:0000256" key="5">
    <source>
        <dbReference type="ARBA" id="ARBA00022833"/>
    </source>
</evidence>
<evidence type="ECO:0000256" key="1">
    <source>
        <dbReference type="ARBA" id="ARBA00004123"/>
    </source>
</evidence>
<protein>
    <recommendedName>
        <fullName evidence="11">PHD-type domain-containing protein</fullName>
    </recommendedName>
</protein>
<dbReference type="InterPro" id="IPR001965">
    <property type="entry name" value="Znf_PHD"/>
</dbReference>
<feature type="binding site" evidence="8">
    <location>
        <position position="916"/>
    </location>
    <ligand>
        <name>Zn(2+)</name>
        <dbReference type="ChEBI" id="CHEBI:29105"/>
        <label>2</label>
    </ligand>
</feature>
<evidence type="ECO:0000256" key="2">
    <source>
        <dbReference type="ARBA" id="ARBA00010210"/>
    </source>
</evidence>
<dbReference type="InterPro" id="IPR019787">
    <property type="entry name" value="Znf_PHD-finger"/>
</dbReference>
<dbReference type="GO" id="GO:0000123">
    <property type="term" value="C:histone acetyltransferase complex"/>
    <property type="evidence" value="ECO:0007669"/>
    <property type="project" value="TreeGrafter"/>
</dbReference>
<dbReference type="GO" id="GO:0008270">
    <property type="term" value="F:zinc ion binding"/>
    <property type="evidence" value="ECO:0007669"/>
    <property type="project" value="UniProtKB-KW"/>
</dbReference>
<dbReference type="EMBL" id="RZGK01000002">
    <property type="protein sequence ID" value="KAF9701066.1"/>
    <property type="molecule type" value="Genomic_DNA"/>
</dbReference>
<keyword evidence="4 9" id="KW-0863">Zinc-finger</keyword>
<feature type="compositionally biased region" description="Basic and acidic residues" evidence="10">
    <location>
        <begin position="282"/>
        <end position="301"/>
    </location>
</feature>
<feature type="compositionally biased region" description="Low complexity" evidence="10">
    <location>
        <begin position="705"/>
        <end position="723"/>
    </location>
</feature>
<dbReference type="GO" id="GO:0005634">
    <property type="term" value="C:nucleus"/>
    <property type="evidence" value="ECO:0007669"/>
    <property type="project" value="UniProtKB-SubCell"/>
</dbReference>
<gene>
    <name evidence="12" type="ORF">EKO04_000010</name>
</gene>
<feature type="binding site" evidence="8">
    <location>
        <position position="874"/>
    </location>
    <ligand>
        <name>Zn(2+)</name>
        <dbReference type="ChEBI" id="CHEBI:29105"/>
        <label>1</label>
    </ligand>
</feature>
<feature type="site" description="Histone H3K4me3 binding" evidence="7">
    <location>
        <position position="882"/>
    </location>
</feature>
<dbReference type="InterPro" id="IPR028651">
    <property type="entry name" value="ING_fam"/>
</dbReference>
<feature type="site" description="Histone H3K4me3 binding" evidence="7">
    <location>
        <position position="871"/>
    </location>
</feature>
<evidence type="ECO:0000256" key="9">
    <source>
        <dbReference type="PROSITE-ProRule" id="PRU00146"/>
    </source>
</evidence>
<evidence type="ECO:0000256" key="7">
    <source>
        <dbReference type="PIRSR" id="PIRSR628651-50"/>
    </source>
</evidence>
<dbReference type="InterPro" id="IPR024610">
    <property type="entry name" value="ING_N_histone-binding"/>
</dbReference>
<feature type="binding site" evidence="8">
    <location>
        <position position="885"/>
    </location>
    <ligand>
        <name>Zn(2+)</name>
        <dbReference type="ChEBI" id="CHEBI:29105"/>
        <label>2</label>
    </ligand>
</feature>
<evidence type="ECO:0000256" key="6">
    <source>
        <dbReference type="ARBA" id="ARBA00023242"/>
    </source>
</evidence>
<comment type="subcellular location">
    <subcellularLocation>
        <location evidence="1">Nucleus</location>
    </subcellularLocation>
</comment>
<evidence type="ECO:0000256" key="3">
    <source>
        <dbReference type="ARBA" id="ARBA00022723"/>
    </source>
</evidence>
<dbReference type="PROSITE" id="PS01359">
    <property type="entry name" value="ZF_PHD_1"/>
    <property type="match status" value="1"/>
</dbReference>
<feature type="region of interest" description="Disordered" evidence="10">
    <location>
        <begin position="448"/>
        <end position="472"/>
    </location>
</feature>
<keyword evidence="5 8" id="KW-0862">Zinc</keyword>
<evidence type="ECO:0000256" key="10">
    <source>
        <dbReference type="SAM" id="MobiDB-lite"/>
    </source>
</evidence>
<evidence type="ECO:0000313" key="12">
    <source>
        <dbReference type="EMBL" id="KAF9701066.1"/>
    </source>
</evidence>
<evidence type="ECO:0000256" key="8">
    <source>
        <dbReference type="PIRSR" id="PIRSR628651-51"/>
    </source>
</evidence>
<feature type="binding site" evidence="8">
    <location>
        <position position="913"/>
    </location>
    <ligand>
        <name>Zn(2+)</name>
        <dbReference type="ChEBI" id="CHEBI:29105"/>
        <label>2</label>
    </ligand>
</feature>
<dbReference type="InterPro" id="IPR019786">
    <property type="entry name" value="Zinc_finger_PHD-type_CS"/>
</dbReference>
<feature type="compositionally biased region" description="Basic and acidic residues" evidence="10">
    <location>
        <begin position="780"/>
        <end position="795"/>
    </location>
</feature>
<feature type="compositionally biased region" description="Basic residues" evidence="10">
    <location>
        <begin position="556"/>
        <end position="571"/>
    </location>
</feature>
<reference evidence="12" key="1">
    <citation type="submission" date="2018-12" db="EMBL/GenBank/DDBJ databases">
        <authorList>
            <person name="Syme R.A."/>
            <person name="Farfan-Caceres L."/>
            <person name="Lichtenzveig J."/>
        </authorList>
    </citation>
    <scope>NUCLEOTIDE SEQUENCE</scope>
    <source>
        <strain evidence="12">Al4</strain>
    </source>
</reference>
<dbReference type="InterPro" id="IPR011011">
    <property type="entry name" value="Znf_FYVE_PHD"/>
</dbReference>
<keyword evidence="6" id="KW-0539">Nucleus</keyword>
<feature type="compositionally biased region" description="Basic and acidic residues" evidence="10">
    <location>
        <begin position="495"/>
        <end position="514"/>
    </location>
</feature>
<dbReference type="OrthoDB" id="5411773at2759"/>
<sequence>MFLGLSIYSKLELMRGAGDRIRSSGPPPTSQDRATSRQTHDTFTPSSTTPFTTTTTTTKHRRPRFLPAAPIPPSDSIDAWLECLTRASAASHPGHSARCTMGDAEDDDAPTKPLPAPNPDAQTTVNDFLDYTDFYPSDLVRSLTLIGDLDATYAEAVQQVHELTSLYCTLPALPESERPDPAALRKQIARRLQTAMSQREYAYSEAARLYEVTLRHCQRSTVIKRKLQAQPEPPSRDPTPPPVSPQALKRTYDRPRLHLTLDGARPKHRNSAMALPRARSPAHSDSDSDESDAARRTDVAVRSRKAQTYKDRAPRPRPRAPGVAGTNVHSSIAGISTSNALAKLSPPPPEARPGSKWAPWMKLTEYEMAVLRKQMKKNAVWTPSLTMVNRELERKHRTRGDYERERARCEAAGEAMVDEEPETLLQIATAQGLDDPALTATAHAAEGLTAPGEPAPAPTLAPTLAPAPATATATATVPATTLAPTLTPALAPAPARDDSVEAADGRRPDRDTRRQQAMRAVRALEDATKTIQNAADGLKELTFSPHAVSTPPASAQRKRSSARAPPNKRKRDTTPSLAADSPAESARETDAAEHDAPPQQPEPKRPRLQLIAPAPPPDRAPSTPAPPSADTPVPKDLSTPEAPSPLAQTPEPLPQATSNTVQVPLAPAGPGTPRPSKLAANEASRQPTPIQSPPAEPRRSSPIVAIPTPAQAPTQPTTPAIATRSRRESVAQKNSSPPPPEPSAPARASAPALDRAASPEPTVALRPRSARSHVPTPKAQSEEPKPNDAGRPMRDTRRHSIFSQPALTAPGPTRVSLRKKPPPKGEVSSAENGQKTVTNVKRSQGSKHGKRKKPEDQPGHVDDVDSDEERYCICDDVSYGQMISCDNNCDKEWFHFECVGMTQMPARRAKWYCPDCREALGTDAFGNPKIPPALPGRTARGNLSRGKR</sequence>
<feature type="compositionally biased region" description="Basic and acidic residues" evidence="10">
    <location>
        <begin position="853"/>
        <end position="865"/>
    </location>
</feature>
<dbReference type="SUPFAM" id="SSF57903">
    <property type="entry name" value="FYVE/PHD zinc finger"/>
    <property type="match status" value="1"/>
</dbReference>